<gene>
    <name evidence="1" type="ORF">NCTC10343_00489</name>
</gene>
<dbReference type="RefSeq" id="WP_016819433.1">
    <property type="nucleotide sequence ID" value="NZ_CP023711.1"/>
</dbReference>
<dbReference type="Proteomes" id="UP000254400">
    <property type="component" value="Unassembled WGS sequence"/>
</dbReference>
<proteinExistence type="predicted"/>
<sequence>MNKAKILITENNAPITDLLLYGPRDALLPSSEPDTNFKKWVVKHDT</sequence>
<dbReference type="AlphaFoldDB" id="A0A378XNT5"/>
<organism evidence="1 2">
    <name type="scientific">Paenibacillus polymyxa</name>
    <name type="common">Bacillus polymyxa</name>
    <dbReference type="NCBI Taxonomy" id="1406"/>
    <lineage>
        <taxon>Bacteria</taxon>
        <taxon>Bacillati</taxon>
        <taxon>Bacillota</taxon>
        <taxon>Bacilli</taxon>
        <taxon>Bacillales</taxon>
        <taxon>Paenibacillaceae</taxon>
        <taxon>Paenibacillus</taxon>
    </lineage>
</organism>
<evidence type="ECO:0000313" key="1">
    <source>
        <dbReference type="EMBL" id="SUA62867.1"/>
    </source>
</evidence>
<protein>
    <submittedName>
        <fullName evidence="1">Uncharacterized protein</fullName>
    </submittedName>
</protein>
<dbReference type="GeneID" id="93349309"/>
<reference evidence="1 2" key="1">
    <citation type="submission" date="2018-06" db="EMBL/GenBank/DDBJ databases">
        <authorList>
            <consortium name="Pathogen Informatics"/>
            <person name="Doyle S."/>
        </authorList>
    </citation>
    <scope>NUCLEOTIDE SEQUENCE [LARGE SCALE GENOMIC DNA]</scope>
    <source>
        <strain evidence="1 2">NCTC10343</strain>
    </source>
</reference>
<evidence type="ECO:0000313" key="2">
    <source>
        <dbReference type="Proteomes" id="UP000254400"/>
    </source>
</evidence>
<name>A0A378XNT5_PAEPO</name>
<accession>A0A378XNT5</accession>
<dbReference type="EMBL" id="UGSC01000001">
    <property type="protein sequence ID" value="SUA62867.1"/>
    <property type="molecule type" value="Genomic_DNA"/>
</dbReference>